<protein>
    <submittedName>
        <fullName evidence="2">MarR family transcriptional regulator</fullName>
    </submittedName>
</protein>
<evidence type="ECO:0000313" key="2">
    <source>
        <dbReference type="EMBL" id="PTQ59604.1"/>
    </source>
</evidence>
<dbReference type="InterPro" id="IPR036388">
    <property type="entry name" value="WH-like_DNA-bd_sf"/>
</dbReference>
<proteinExistence type="predicted"/>
<accession>A0A2T5GJW6</accession>
<dbReference type="PRINTS" id="PR00598">
    <property type="entry name" value="HTHMARR"/>
</dbReference>
<gene>
    <name evidence="2" type="ORF">C8J26_2453</name>
</gene>
<keyword evidence="3" id="KW-1185">Reference proteome</keyword>
<dbReference type="PANTHER" id="PTHR33164:SF43">
    <property type="entry name" value="HTH-TYPE TRANSCRIPTIONAL REPRESSOR YETL"/>
    <property type="match status" value="1"/>
</dbReference>
<name>A0A2T5GJW6_9SPHN</name>
<dbReference type="Pfam" id="PF01047">
    <property type="entry name" value="MarR"/>
    <property type="match status" value="1"/>
</dbReference>
<dbReference type="InterPro" id="IPR036390">
    <property type="entry name" value="WH_DNA-bd_sf"/>
</dbReference>
<evidence type="ECO:0000313" key="3">
    <source>
        <dbReference type="Proteomes" id="UP000244189"/>
    </source>
</evidence>
<dbReference type="InterPro" id="IPR039422">
    <property type="entry name" value="MarR/SlyA-like"/>
</dbReference>
<feature type="domain" description="HTH marR-type" evidence="1">
    <location>
        <begin position="12"/>
        <end position="144"/>
    </location>
</feature>
<dbReference type="SMART" id="SM00347">
    <property type="entry name" value="HTH_MARR"/>
    <property type="match status" value="1"/>
</dbReference>
<dbReference type="GO" id="GO:0006950">
    <property type="term" value="P:response to stress"/>
    <property type="evidence" value="ECO:0007669"/>
    <property type="project" value="TreeGrafter"/>
</dbReference>
<dbReference type="GO" id="GO:0003700">
    <property type="term" value="F:DNA-binding transcription factor activity"/>
    <property type="evidence" value="ECO:0007669"/>
    <property type="project" value="InterPro"/>
</dbReference>
<dbReference type="Gene3D" id="1.10.10.10">
    <property type="entry name" value="Winged helix-like DNA-binding domain superfamily/Winged helix DNA-binding domain"/>
    <property type="match status" value="1"/>
</dbReference>
<dbReference type="PANTHER" id="PTHR33164">
    <property type="entry name" value="TRANSCRIPTIONAL REGULATOR, MARR FAMILY"/>
    <property type="match status" value="1"/>
</dbReference>
<reference evidence="2 3" key="1">
    <citation type="submission" date="2018-04" db="EMBL/GenBank/DDBJ databases">
        <title>Genomic Encyclopedia of Type Strains, Phase III (KMG-III): the genomes of soil and plant-associated and newly described type strains.</title>
        <authorList>
            <person name="Whitman W."/>
        </authorList>
    </citation>
    <scope>NUCLEOTIDE SEQUENCE [LARGE SCALE GENOMIC DNA]</scope>
    <source>
        <strain evidence="2 3">MA101b</strain>
    </source>
</reference>
<dbReference type="EMBL" id="QAOG01000004">
    <property type="protein sequence ID" value="PTQ59604.1"/>
    <property type="molecule type" value="Genomic_DNA"/>
</dbReference>
<dbReference type="Proteomes" id="UP000244189">
    <property type="component" value="Unassembled WGS sequence"/>
</dbReference>
<evidence type="ECO:0000259" key="1">
    <source>
        <dbReference type="PROSITE" id="PS50995"/>
    </source>
</evidence>
<comment type="caution">
    <text evidence="2">The sequence shown here is derived from an EMBL/GenBank/DDBJ whole genome shotgun (WGS) entry which is preliminary data.</text>
</comment>
<organism evidence="2 3">
    <name type="scientific">Sphingomonas aurantiaca</name>
    <dbReference type="NCBI Taxonomy" id="185949"/>
    <lineage>
        <taxon>Bacteria</taxon>
        <taxon>Pseudomonadati</taxon>
        <taxon>Pseudomonadota</taxon>
        <taxon>Alphaproteobacteria</taxon>
        <taxon>Sphingomonadales</taxon>
        <taxon>Sphingomonadaceae</taxon>
        <taxon>Sphingomonas</taxon>
    </lineage>
</organism>
<sequence length="156" mass="17289">MDFYTKEAFGPDCSLGFLARRLHQGVQGALEPLFAEAGPTMTQWSAMVSIWFGRASTSADLARDLAHDPGATTRLVDTLEQQGWLTRTRATDDRRVVKLMLTPAGTAVTLECRDLAVDYWNRVLADWDRSDVETLIALMQKLRGTLESAAIEDRGA</sequence>
<dbReference type="AlphaFoldDB" id="A0A2T5GJW6"/>
<dbReference type="PROSITE" id="PS50995">
    <property type="entry name" value="HTH_MARR_2"/>
    <property type="match status" value="1"/>
</dbReference>
<dbReference type="InterPro" id="IPR000835">
    <property type="entry name" value="HTH_MarR-typ"/>
</dbReference>
<dbReference type="SUPFAM" id="SSF46785">
    <property type="entry name" value="Winged helix' DNA-binding domain"/>
    <property type="match status" value="1"/>
</dbReference>
<dbReference type="RefSeq" id="WP_056411276.1">
    <property type="nucleotide sequence ID" value="NZ_JAPZPS010000007.1"/>
</dbReference>